<proteinExistence type="predicted"/>
<feature type="transmembrane region" description="Helical" evidence="1">
    <location>
        <begin position="54"/>
        <end position="75"/>
    </location>
</feature>
<keyword evidence="1" id="KW-0472">Membrane</keyword>
<sequence>MIRTPPMTQKILNFNQTNAKLLTILTFPHIVVRSNLNVSVLHRPGSGTFKQTPSVMRIFTLVLILTLTLGFLTTAESGYSIPKIFKGLLVFQDDWDVIGPIIEKQIPQYVQGAEAFPSLKQMYEKVIKAFTSGRSYSWRFKNLGLVDALKAIMSPEKIEAAIFQNLEKVTSRSVYSAADKVANALRFGVKVGGKPVGVSAVESAIIGITEEEAASVLAVLLVGEAA</sequence>
<organism evidence="2">
    <name type="scientific">Rhizophagus irregularis (strain DAOM 181602 / DAOM 197198 / MUCL 43194)</name>
    <name type="common">Arbuscular mycorrhizal fungus</name>
    <name type="synonym">Glomus intraradices</name>
    <dbReference type="NCBI Taxonomy" id="747089"/>
    <lineage>
        <taxon>Eukaryota</taxon>
        <taxon>Fungi</taxon>
        <taxon>Fungi incertae sedis</taxon>
        <taxon>Mucoromycota</taxon>
        <taxon>Glomeromycotina</taxon>
        <taxon>Glomeromycetes</taxon>
        <taxon>Glomerales</taxon>
        <taxon>Glomeraceae</taxon>
        <taxon>Rhizophagus</taxon>
    </lineage>
</organism>
<protein>
    <submittedName>
        <fullName evidence="2">Uncharacterized protein</fullName>
    </submittedName>
</protein>
<evidence type="ECO:0000313" key="2">
    <source>
        <dbReference type="EMBL" id="ESA14020.1"/>
    </source>
</evidence>
<dbReference type="VEuPathDB" id="FungiDB:RhiirFUN_014802"/>
<dbReference type="EMBL" id="KI283324">
    <property type="protein sequence ID" value="ESA14020.1"/>
    <property type="molecule type" value="Genomic_DNA"/>
</dbReference>
<evidence type="ECO:0000256" key="1">
    <source>
        <dbReference type="SAM" id="Phobius"/>
    </source>
</evidence>
<gene>
    <name evidence="2" type="ORF">GLOINDRAFT_2793</name>
</gene>
<keyword evidence="1" id="KW-1133">Transmembrane helix</keyword>
<name>U9U114_RHIID</name>
<reference evidence="2" key="1">
    <citation type="submission" date="2013-07" db="EMBL/GenBank/DDBJ databases">
        <title>The genome of an arbuscular mycorrhizal fungus provides insights into the evolution of the oldest plant symbiosis.</title>
        <authorList>
            <consortium name="DOE Joint Genome Institute"/>
            <person name="Tisserant E."/>
            <person name="Malbreil M."/>
            <person name="Kuo A."/>
            <person name="Kohler A."/>
            <person name="Symeonidi A."/>
            <person name="Balestrini R."/>
            <person name="Charron P."/>
            <person name="Duensing N."/>
            <person name="Frei-dit-Frey N."/>
            <person name="Gianinazzi-Pearson V."/>
            <person name="Gilbert B."/>
            <person name="Handa Y."/>
            <person name="Hijri M."/>
            <person name="Kaul R."/>
            <person name="Kawaguchi M."/>
            <person name="Krajinski F."/>
            <person name="Lammers P."/>
            <person name="Lapierre D."/>
            <person name="Masclaux F.G."/>
            <person name="Murat C."/>
            <person name="Morin E."/>
            <person name="Ndikumana S."/>
            <person name="Pagni M."/>
            <person name="Petitpierre D."/>
            <person name="Requena N."/>
            <person name="Rosikiewicz P."/>
            <person name="Riley R."/>
            <person name="Saito K."/>
            <person name="San Clemente H."/>
            <person name="Shapiro H."/>
            <person name="van Tuinen D."/>
            <person name="Becard G."/>
            <person name="Bonfante P."/>
            <person name="Paszkowski U."/>
            <person name="Shachar-Hill Y."/>
            <person name="Young J.P."/>
            <person name="Sanders I.R."/>
            <person name="Henrissat B."/>
            <person name="Rensing S.A."/>
            <person name="Grigoriev I.V."/>
            <person name="Corradi N."/>
            <person name="Roux C."/>
            <person name="Martin F."/>
        </authorList>
    </citation>
    <scope>NUCLEOTIDE SEQUENCE</scope>
    <source>
        <strain evidence="2">DAOM 197198</strain>
    </source>
</reference>
<dbReference type="HOGENOM" id="CLU_106839_0_0_1"/>
<accession>U9U114</accession>
<keyword evidence="1" id="KW-0812">Transmembrane</keyword>
<dbReference type="AlphaFoldDB" id="U9U114"/>